<evidence type="ECO:0000313" key="3">
    <source>
        <dbReference type="Proteomes" id="UP000052015"/>
    </source>
</evidence>
<accession>A0A0R3JZ34</accession>
<comment type="caution">
    <text evidence="2">The sequence shown here is derived from an EMBL/GenBank/DDBJ whole genome shotgun (WGS) entry which is preliminary data.</text>
</comment>
<dbReference type="PANTHER" id="PTHR39966:SF1">
    <property type="entry name" value="HEMERYTHRIN-LIKE DOMAIN-CONTAINING PROTEIN"/>
    <property type="match status" value="1"/>
</dbReference>
<sequence length="178" mass="20908">MDAVDILINEHVYIKKVLAAIRRDCEELVEGKSVDVEFYRKVIDFVRNFADKYHHQKEENKLFNIMAEKNETLKSGAIAGMLLEHDLGRMYIRNLEEALNNYEKGDKKQKAYIVANAISYTMLLEGHIDKEDNAIYMTARRVLDENIQERLKEEFEKIEGDQENTKIRNKYIDFANSL</sequence>
<evidence type="ECO:0000259" key="1">
    <source>
        <dbReference type="Pfam" id="PF01814"/>
    </source>
</evidence>
<dbReference type="GO" id="GO:0005886">
    <property type="term" value="C:plasma membrane"/>
    <property type="evidence" value="ECO:0007669"/>
    <property type="project" value="TreeGrafter"/>
</dbReference>
<dbReference type="Gene3D" id="1.20.120.520">
    <property type="entry name" value="nmb1532 protein domain like"/>
    <property type="match status" value="1"/>
</dbReference>
<dbReference type="RefSeq" id="WP_057979113.1">
    <property type="nucleotide sequence ID" value="NZ_LKHP01000010.1"/>
</dbReference>
<organism evidence="2 3">
    <name type="scientific">Caloramator mitchellensis</name>
    <dbReference type="NCBI Taxonomy" id="908809"/>
    <lineage>
        <taxon>Bacteria</taxon>
        <taxon>Bacillati</taxon>
        <taxon>Bacillota</taxon>
        <taxon>Clostridia</taxon>
        <taxon>Eubacteriales</taxon>
        <taxon>Clostridiaceae</taxon>
        <taxon>Caloramator</taxon>
    </lineage>
</organism>
<dbReference type="PATRIC" id="fig|908809.3.peg.1785"/>
<dbReference type="AlphaFoldDB" id="A0A0R3JZ34"/>
<protein>
    <submittedName>
        <fullName evidence="2">Hemerythrin HHE cation binding domain protein</fullName>
    </submittedName>
</protein>
<dbReference type="EMBL" id="LKHP01000010">
    <property type="protein sequence ID" value="KRQ86404.1"/>
    <property type="molecule type" value="Genomic_DNA"/>
</dbReference>
<keyword evidence="3" id="KW-1185">Reference proteome</keyword>
<dbReference type="STRING" id="908809.ABG79_01785"/>
<dbReference type="Proteomes" id="UP000052015">
    <property type="component" value="Unassembled WGS sequence"/>
</dbReference>
<proteinExistence type="predicted"/>
<name>A0A0R3JZ34_CALMK</name>
<dbReference type="InterPro" id="IPR012312">
    <property type="entry name" value="Hemerythrin-like"/>
</dbReference>
<evidence type="ECO:0000313" key="2">
    <source>
        <dbReference type="EMBL" id="KRQ86404.1"/>
    </source>
</evidence>
<reference evidence="2 3" key="1">
    <citation type="submission" date="2015-09" db="EMBL/GenBank/DDBJ databases">
        <title>Draft genome sequence of a Caloramator mitchellensis, a moderate thermophile from the Great Artesian Basin of Australia.</title>
        <authorList>
            <person name="Patel B.K."/>
        </authorList>
    </citation>
    <scope>NUCLEOTIDE SEQUENCE [LARGE SCALE GENOMIC DNA]</scope>
    <source>
        <strain evidence="2 3">VF08</strain>
    </source>
</reference>
<feature type="domain" description="Hemerythrin-like" evidence="1">
    <location>
        <begin position="3"/>
        <end position="137"/>
    </location>
</feature>
<dbReference type="Pfam" id="PF01814">
    <property type="entry name" value="Hemerythrin"/>
    <property type="match status" value="1"/>
</dbReference>
<dbReference type="OrthoDB" id="9785474at2"/>
<dbReference type="PANTHER" id="PTHR39966">
    <property type="entry name" value="BLL2471 PROTEIN-RELATED"/>
    <property type="match status" value="1"/>
</dbReference>
<gene>
    <name evidence="2" type="ORF">ABG79_01785</name>
</gene>